<dbReference type="Proteomes" id="UP001217918">
    <property type="component" value="Unassembled WGS sequence"/>
</dbReference>
<evidence type="ECO:0000313" key="4">
    <source>
        <dbReference type="EMBL" id="KAK2072968.1"/>
    </source>
</evidence>
<dbReference type="GO" id="GO:0000160">
    <property type="term" value="P:phosphorelay signal transduction system"/>
    <property type="evidence" value="ECO:0007669"/>
    <property type="project" value="InterPro"/>
</dbReference>
<comment type="caution">
    <text evidence="4">The sequence shown here is derived from an EMBL/GenBank/DDBJ whole genome shotgun (WGS) entry which is preliminary data.</text>
</comment>
<accession>A0AAD9I885</accession>
<dbReference type="Gene3D" id="3.90.1140.10">
    <property type="entry name" value="Cyclic phosphodiesterase"/>
    <property type="match status" value="1"/>
</dbReference>
<dbReference type="InterPro" id="IPR019510">
    <property type="entry name" value="AKAP7-like_phosphoesterase"/>
</dbReference>
<dbReference type="AlphaFoldDB" id="A0AAD9I885"/>
<dbReference type="SMART" id="SM00073">
    <property type="entry name" value="HPT"/>
    <property type="match status" value="1"/>
</dbReference>
<reference evidence="4" key="1">
    <citation type="journal article" date="2023" name="Mol. Plant Microbe Interact.">
        <title>Elucidating the Obligate Nature and Biological Capacity of an Invasive Fungal Corn Pathogen.</title>
        <authorList>
            <person name="MacCready J.S."/>
            <person name="Roggenkamp E.M."/>
            <person name="Gdanetz K."/>
            <person name="Chilvers M.I."/>
        </authorList>
    </citation>
    <scope>NUCLEOTIDE SEQUENCE</scope>
    <source>
        <strain evidence="4">PM02</strain>
    </source>
</reference>
<protein>
    <recommendedName>
        <fullName evidence="3">HPt domain-containing protein</fullName>
    </recommendedName>
</protein>
<keyword evidence="5" id="KW-1185">Reference proteome</keyword>
<dbReference type="GO" id="GO:0005634">
    <property type="term" value="C:nucleus"/>
    <property type="evidence" value="ECO:0007669"/>
    <property type="project" value="TreeGrafter"/>
</dbReference>
<dbReference type="SUPFAM" id="SSF47226">
    <property type="entry name" value="Histidine-containing phosphotransfer domain, HPT domain"/>
    <property type="match status" value="1"/>
</dbReference>
<dbReference type="PROSITE" id="PS50894">
    <property type="entry name" value="HPT"/>
    <property type="match status" value="1"/>
</dbReference>
<dbReference type="Pfam" id="PF01627">
    <property type="entry name" value="Hpt"/>
    <property type="match status" value="1"/>
</dbReference>
<sequence>MAETDDGVTDDTASMPDFGDSVDDGIFSQILEMDDSEEDRDFSKPLVLNFFEQAEETFEKIDKAVTEKKLDELSSLGHFLKGSSATLGFNKIRDSCQTIQQYGHKLTIEGTPEPDEEVCLAKITEALAAAKADTAELEKLMKKFFGEDLAAFRADVTGPDASAPIPPSALRPVGTLHLTLGVFRFGRDDGDDLARAAEVLATLRGLGQGAAPSVTLRGLAAMQTAPERATVLYATPVQEEGQGQGQGGRGALQVLGERARDVFVRAGLMGGEARPLVLHATLVNTGHVRGRRGRGGRVTVDARGLLERYADAVWAEGVEVARLAICTMGARRVVVGGVEDAAYEVVAEVEL</sequence>
<dbReference type="PANTHER" id="PTHR13360">
    <property type="entry name" value="ACTIVATING SIGNAL COINTEGRATOR 1 COMPLEX SUBUNIT 1"/>
    <property type="match status" value="1"/>
</dbReference>
<dbReference type="Pfam" id="PF10469">
    <property type="entry name" value="AKAP7_NLS"/>
    <property type="match status" value="1"/>
</dbReference>
<dbReference type="EMBL" id="JAQQPM010000006">
    <property type="protein sequence ID" value="KAK2072968.1"/>
    <property type="molecule type" value="Genomic_DNA"/>
</dbReference>
<evidence type="ECO:0000313" key="5">
    <source>
        <dbReference type="Proteomes" id="UP001217918"/>
    </source>
</evidence>
<name>A0AAD9I885_9PEZI</name>
<dbReference type="InterPro" id="IPR009210">
    <property type="entry name" value="ASCC1"/>
</dbReference>
<dbReference type="CDD" id="cd00088">
    <property type="entry name" value="HPT"/>
    <property type="match status" value="1"/>
</dbReference>
<keyword evidence="1" id="KW-0597">Phosphoprotein</keyword>
<evidence type="ECO:0000256" key="1">
    <source>
        <dbReference type="PROSITE-ProRule" id="PRU00110"/>
    </source>
</evidence>
<proteinExistence type="predicted"/>
<feature type="region of interest" description="Disordered" evidence="2">
    <location>
        <begin position="1"/>
        <end position="21"/>
    </location>
</feature>
<dbReference type="InterPro" id="IPR036641">
    <property type="entry name" value="HPT_dom_sf"/>
</dbReference>
<evidence type="ECO:0000256" key="2">
    <source>
        <dbReference type="SAM" id="MobiDB-lite"/>
    </source>
</evidence>
<dbReference type="PANTHER" id="PTHR13360:SF1">
    <property type="entry name" value="ACTIVATING SIGNAL COINTEGRATOR 1 COMPLEX SUBUNIT 1"/>
    <property type="match status" value="1"/>
</dbReference>
<feature type="modified residue" description="Phosphohistidine" evidence="1">
    <location>
        <position position="78"/>
    </location>
</feature>
<evidence type="ECO:0000259" key="3">
    <source>
        <dbReference type="PROSITE" id="PS50894"/>
    </source>
</evidence>
<organism evidence="4 5">
    <name type="scientific">Phyllachora maydis</name>
    <dbReference type="NCBI Taxonomy" id="1825666"/>
    <lineage>
        <taxon>Eukaryota</taxon>
        <taxon>Fungi</taxon>
        <taxon>Dikarya</taxon>
        <taxon>Ascomycota</taxon>
        <taxon>Pezizomycotina</taxon>
        <taxon>Sordariomycetes</taxon>
        <taxon>Sordariomycetidae</taxon>
        <taxon>Phyllachorales</taxon>
        <taxon>Phyllachoraceae</taxon>
        <taxon>Phyllachora</taxon>
    </lineage>
</organism>
<feature type="domain" description="HPt" evidence="3">
    <location>
        <begin position="39"/>
        <end position="144"/>
    </location>
</feature>
<dbReference type="InterPro" id="IPR008207">
    <property type="entry name" value="Sig_transdc_His_kin_Hpt_dom"/>
</dbReference>
<dbReference type="Gene3D" id="1.20.120.160">
    <property type="entry name" value="HPT domain"/>
    <property type="match status" value="1"/>
</dbReference>
<dbReference type="GO" id="GO:0006355">
    <property type="term" value="P:regulation of DNA-templated transcription"/>
    <property type="evidence" value="ECO:0007669"/>
    <property type="project" value="TreeGrafter"/>
</dbReference>
<gene>
    <name evidence="4" type="ORF">P8C59_007285</name>
</gene>
<dbReference type="GO" id="GO:0006307">
    <property type="term" value="P:DNA alkylation repair"/>
    <property type="evidence" value="ECO:0007669"/>
    <property type="project" value="InterPro"/>
</dbReference>